<dbReference type="PANTHER" id="PTHR43395:SF1">
    <property type="entry name" value="CHEMOTAXIS PROTEIN CHEA"/>
    <property type="match status" value="1"/>
</dbReference>
<evidence type="ECO:0000256" key="8">
    <source>
        <dbReference type="ARBA" id="ARBA00022777"/>
    </source>
</evidence>
<dbReference type="Gene3D" id="1.20.120.160">
    <property type="entry name" value="HPT domain"/>
    <property type="match status" value="1"/>
</dbReference>
<dbReference type="InterPro" id="IPR035891">
    <property type="entry name" value="CheY-binding_CheA"/>
</dbReference>
<comment type="caution">
    <text evidence="16">The sequence shown here is derived from an EMBL/GenBank/DDBJ whole genome shotgun (WGS) entry which is preliminary data.</text>
</comment>
<evidence type="ECO:0000256" key="6">
    <source>
        <dbReference type="ARBA" id="ARBA00022679"/>
    </source>
</evidence>
<dbReference type="SMART" id="SM01231">
    <property type="entry name" value="H-kinase_dim"/>
    <property type="match status" value="1"/>
</dbReference>
<evidence type="ECO:0000313" key="17">
    <source>
        <dbReference type="Proteomes" id="UP000628775"/>
    </source>
</evidence>
<dbReference type="InterPro" id="IPR036641">
    <property type="entry name" value="HPT_dom_sf"/>
</dbReference>
<dbReference type="InterPro" id="IPR010808">
    <property type="entry name" value="CheA_P2-bd"/>
</dbReference>
<dbReference type="Pfam" id="PF07194">
    <property type="entry name" value="P2"/>
    <property type="match status" value="1"/>
</dbReference>
<dbReference type="Gene3D" id="2.30.30.40">
    <property type="entry name" value="SH3 Domains"/>
    <property type="match status" value="1"/>
</dbReference>
<dbReference type="InterPro" id="IPR004105">
    <property type="entry name" value="CheA-like_dim"/>
</dbReference>
<dbReference type="SMART" id="SM00260">
    <property type="entry name" value="CheW"/>
    <property type="match status" value="1"/>
</dbReference>
<dbReference type="SUPFAM" id="SSF47384">
    <property type="entry name" value="Homodimeric domain of signal transducing histidine kinase"/>
    <property type="match status" value="1"/>
</dbReference>
<dbReference type="InterPro" id="IPR003594">
    <property type="entry name" value="HATPase_dom"/>
</dbReference>
<dbReference type="CDD" id="cd00731">
    <property type="entry name" value="CheA_reg"/>
    <property type="match status" value="1"/>
</dbReference>
<evidence type="ECO:0000259" key="14">
    <source>
        <dbReference type="PROSITE" id="PS50851"/>
    </source>
</evidence>
<dbReference type="Proteomes" id="UP000628775">
    <property type="component" value="Unassembled WGS sequence"/>
</dbReference>
<feature type="domain" description="CheW-like" evidence="14">
    <location>
        <begin position="524"/>
        <end position="654"/>
    </location>
</feature>
<feature type="domain" description="Histidine kinase" evidence="13">
    <location>
        <begin position="272"/>
        <end position="522"/>
    </location>
</feature>
<evidence type="ECO:0000256" key="3">
    <source>
        <dbReference type="ARBA" id="ARBA00021495"/>
    </source>
</evidence>
<reference evidence="16" key="2">
    <citation type="submission" date="2020-09" db="EMBL/GenBank/DDBJ databases">
        <authorList>
            <person name="Sun Q."/>
            <person name="Zhou Y."/>
        </authorList>
    </citation>
    <scope>NUCLEOTIDE SEQUENCE</scope>
    <source>
        <strain evidence="16">CGMCC 1.15371</strain>
    </source>
</reference>
<evidence type="ECO:0000256" key="12">
    <source>
        <dbReference type="SAM" id="MobiDB-lite"/>
    </source>
</evidence>
<dbReference type="PROSITE" id="PS50109">
    <property type="entry name" value="HIS_KIN"/>
    <property type="match status" value="1"/>
</dbReference>
<evidence type="ECO:0000259" key="15">
    <source>
        <dbReference type="PROSITE" id="PS50894"/>
    </source>
</evidence>
<dbReference type="InterPro" id="IPR002545">
    <property type="entry name" value="CheW-lke_dom"/>
</dbReference>
<dbReference type="Pfam" id="PF02895">
    <property type="entry name" value="H-kinase_dim"/>
    <property type="match status" value="1"/>
</dbReference>
<dbReference type="SMART" id="SM00387">
    <property type="entry name" value="HATPase_c"/>
    <property type="match status" value="1"/>
</dbReference>
<dbReference type="GO" id="GO:0000155">
    <property type="term" value="F:phosphorelay sensor kinase activity"/>
    <property type="evidence" value="ECO:0007669"/>
    <property type="project" value="InterPro"/>
</dbReference>
<dbReference type="EMBL" id="BMIR01000012">
    <property type="protein sequence ID" value="GGE46358.1"/>
    <property type="molecule type" value="Genomic_DNA"/>
</dbReference>
<keyword evidence="8" id="KW-0418">Kinase</keyword>
<evidence type="ECO:0000313" key="16">
    <source>
        <dbReference type="EMBL" id="GGE46358.1"/>
    </source>
</evidence>
<dbReference type="InterPro" id="IPR037006">
    <property type="entry name" value="CheA-like_homodim_sf"/>
</dbReference>
<dbReference type="PROSITE" id="PS50894">
    <property type="entry name" value="HPT"/>
    <property type="match status" value="1"/>
</dbReference>
<sequence length="654" mass="71897">MDTNQYLDLFLEESREHLQSMDQGLLDLEQSHGNLEVVNEIFRSAHTLKGMSGSMGFNTMMELTHQLENILDAIRNNELTVDSAIIDALFAAADQLEEMVERIAGGGSDDVDISAVMASLKQTSGGQPEAPAQSAPTDSSPSNDFLADVMKQAADQGFNVWQVEVVLSKECVLKAARAYMVFQIVEQLGEVIQTEPAVEAIEEGEFDSSFTIKLITKDSESDVQEKLLSVSEVEAVHVSPMKNEANATAASKQMPQKQTAAGEAAPKAKARAATRTIRVSTQRLDELMNLFEELIIDKGRLEEIARQLKDQELDETVETIARTSGSLQDIILNLRMEPVEQVFNRFPKMVRSVSKDLGKKINLEMLGVDTELDRNVIDEIGDPLVHLIRNSMDHGIELPEKRRDAGKDEAGRIVLRAYHSGNHVFIEIEDDGAGINRHKVANKAVEKGLISNEEAETLSNKEVYELMFRSGFSTADKISDISGRGVGLDVVKNKIESLGGTVDVDSEEGQGSIFTIKLPLTLSIISSMLINVQDETYALPLNSIVETALVTEESLMKANGEEMYEYRGRMIPFKRLNQLLDVPGDKVQHNKYIPAIIAQSGKNVACFAVDRFIGQQEIVIKSLGNYLGEVRPISGATILGNGQVALILDCSSMI</sequence>
<proteinExistence type="predicted"/>
<dbReference type="InterPro" id="IPR005467">
    <property type="entry name" value="His_kinase_dom"/>
</dbReference>
<dbReference type="SUPFAM" id="SSF50341">
    <property type="entry name" value="CheW-like"/>
    <property type="match status" value="1"/>
</dbReference>
<keyword evidence="17" id="KW-1185">Reference proteome</keyword>
<feature type="modified residue" description="Phosphohistidine" evidence="11">
    <location>
        <position position="46"/>
    </location>
</feature>
<dbReference type="RefSeq" id="WP_188694834.1">
    <property type="nucleotide sequence ID" value="NZ_BMIR01000012.1"/>
</dbReference>
<dbReference type="InterPro" id="IPR036097">
    <property type="entry name" value="HisK_dim/P_sf"/>
</dbReference>
<evidence type="ECO:0000256" key="4">
    <source>
        <dbReference type="ARBA" id="ARBA00022500"/>
    </source>
</evidence>
<dbReference type="PANTHER" id="PTHR43395">
    <property type="entry name" value="SENSOR HISTIDINE KINASE CHEA"/>
    <property type="match status" value="1"/>
</dbReference>
<feature type="region of interest" description="Disordered" evidence="12">
    <location>
        <begin position="245"/>
        <end position="272"/>
    </location>
</feature>
<dbReference type="GO" id="GO:0005524">
    <property type="term" value="F:ATP binding"/>
    <property type="evidence" value="ECO:0007669"/>
    <property type="project" value="UniProtKB-KW"/>
</dbReference>
<dbReference type="InterPro" id="IPR036890">
    <property type="entry name" value="HATPase_C_sf"/>
</dbReference>
<feature type="compositionally biased region" description="Low complexity" evidence="12">
    <location>
        <begin position="257"/>
        <end position="272"/>
    </location>
</feature>
<dbReference type="Pfam" id="PF02518">
    <property type="entry name" value="HATPase_c"/>
    <property type="match status" value="1"/>
</dbReference>
<keyword evidence="10" id="KW-0902">Two-component regulatory system</keyword>
<dbReference type="SUPFAM" id="SSF47226">
    <property type="entry name" value="Histidine-containing phosphotransfer domain, HPT domain"/>
    <property type="match status" value="1"/>
</dbReference>
<gene>
    <name evidence="16" type="primary">cheA</name>
    <name evidence="16" type="ORF">GCM10011391_26460</name>
</gene>
<keyword evidence="7" id="KW-0547">Nucleotide-binding</keyword>
<dbReference type="Gene3D" id="3.30.70.1110">
    <property type="entry name" value="Histidine kinase CheA-like, P2 response regulator-binding domain"/>
    <property type="match status" value="1"/>
</dbReference>
<evidence type="ECO:0000256" key="5">
    <source>
        <dbReference type="ARBA" id="ARBA00022553"/>
    </source>
</evidence>
<dbReference type="InterPro" id="IPR051315">
    <property type="entry name" value="Bact_Chemotaxis_CheA"/>
</dbReference>
<dbReference type="SMART" id="SM00073">
    <property type="entry name" value="HPT"/>
    <property type="match status" value="1"/>
</dbReference>
<protein>
    <recommendedName>
        <fullName evidence="3">Chemotaxis protein CheA</fullName>
        <ecNumber evidence="2">2.7.13.3</ecNumber>
    </recommendedName>
</protein>
<evidence type="ECO:0000259" key="13">
    <source>
        <dbReference type="PROSITE" id="PS50109"/>
    </source>
</evidence>
<keyword evidence="4" id="KW-0145">Chemotaxis</keyword>
<dbReference type="InterPro" id="IPR004358">
    <property type="entry name" value="Sig_transdc_His_kin-like_C"/>
</dbReference>
<name>A0A8J3DW85_9BACL</name>
<evidence type="ECO:0000256" key="2">
    <source>
        <dbReference type="ARBA" id="ARBA00012438"/>
    </source>
</evidence>
<dbReference type="InterPro" id="IPR008207">
    <property type="entry name" value="Sig_transdc_His_kin_Hpt_dom"/>
</dbReference>
<keyword evidence="6" id="KW-0808">Transferase</keyword>
<evidence type="ECO:0000256" key="10">
    <source>
        <dbReference type="ARBA" id="ARBA00023012"/>
    </source>
</evidence>
<evidence type="ECO:0000256" key="7">
    <source>
        <dbReference type="ARBA" id="ARBA00022741"/>
    </source>
</evidence>
<dbReference type="EC" id="2.7.13.3" evidence="2"/>
<comment type="catalytic activity">
    <reaction evidence="1">
        <text>ATP + protein L-histidine = ADP + protein N-phospho-L-histidine.</text>
        <dbReference type="EC" id="2.7.13.3"/>
    </reaction>
</comment>
<dbReference type="GO" id="GO:0005737">
    <property type="term" value="C:cytoplasm"/>
    <property type="evidence" value="ECO:0007669"/>
    <property type="project" value="InterPro"/>
</dbReference>
<dbReference type="Gene3D" id="1.10.287.560">
    <property type="entry name" value="Histidine kinase CheA-like, homodimeric domain"/>
    <property type="match status" value="1"/>
</dbReference>
<reference evidence="16" key="1">
    <citation type="journal article" date="2014" name="Int. J. Syst. Evol. Microbiol.">
        <title>Complete genome sequence of Corynebacterium casei LMG S-19264T (=DSM 44701T), isolated from a smear-ripened cheese.</title>
        <authorList>
            <consortium name="US DOE Joint Genome Institute (JGI-PGF)"/>
            <person name="Walter F."/>
            <person name="Albersmeier A."/>
            <person name="Kalinowski J."/>
            <person name="Ruckert C."/>
        </authorList>
    </citation>
    <scope>NUCLEOTIDE SEQUENCE</scope>
    <source>
        <strain evidence="16">CGMCC 1.15371</strain>
    </source>
</reference>
<feature type="compositionally biased region" description="Polar residues" evidence="12">
    <location>
        <begin position="245"/>
        <end position="256"/>
    </location>
</feature>
<keyword evidence="5 11" id="KW-0597">Phosphoprotein</keyword>
<dbReference type="SUPFAM" id="SSF55052">
    <property type="entry name" value="CheY-binding domain of CheA"/>
    <property type="match status" value="1"/>
</dbReference>
<dbReference type="FunFam" id="3.30.565.10:FF:000016">
    <property type="entry name" value="Chemotaxis protein CheA, putative"/>
    <property type="match status" value="1"/>
</dbReference>
<dbReference type="Pfam" id="PF01627">
    <property type="entry name" value="Hpt"/>
    <property type="match status" value="1"/>
</dbReference>
<dbReference type="Pfam" id="PF01584">
    <property type="entry name" value="CheW"/>
    <property type="match status" value="1"/>
</dbReference>
<dbReference type="CDD" id="cd16916">
    <property type="entry name" value="HATPase_CheA-like"/>
    <property type="match status" value="1"/>
</dbReference>
<feature type="region of interest" description="Disordered" evidence="12">
    <location>
        <begin position="122"/>
        <end position="142"/>
    </location>
</feature>
<dbReference type="AlphaFoldDB" id="A0A8J3DW85"/>
<evidence type="ECO:0000256" key="11">
    <source>
        <dbReference type="PROSITE-ProRule" id="PRU00110"/>
    </source>
</evidence>
<accession>A0A8J3DW85</accession>
<dbReference type="SUPFAM" id="SSF55874">
    <property type="entry name" value="ATPase domain of HSP90 chaperone/DNA topoisomerase II/histidine kinase"/>
    <property type="match status" value="1"/>
</dbReference>
<keyword evidence="9" id="KW-0067">ATP-binding</keyword>
<dbReference type="Gene3D" id="3.30.565.10">
    <property type="entry name" value="Histidine kinase-like ATPase, C-terminal domain"/>
    <property type="match status" value="1"/>
</dbReference>
<evidence type="ECO:0000256" key="9">
    <source>
        <dbReference type="ARBA" id="ARBA00022840"/>
    </source>
</evidence>
<organism evidence="16 17">
    <name type="scientific">Pullulanibacillus camelliae</name>
    <dbReference type="NCBI Taxonomy" id="1707096"/>
    <lineage>
        <taxon>Bacteria</taxon>
        <taxon>Bacillati</taxon>
        <taxon>Bacillota</taxon>
        <taxon>Bacilli</taxon>
        <taxon>Bacillales</taxon>
        <taxon>Sporolactobacillaceae</taxon>
        <taxon>Pullulanibacillus</taxon>
    </lineage>
</organism>
<dbReference type="InterPro" id="IPR037052">
    <property type="entry name" value="CheA-like_P2_sf"/>
</dbReference>
<feature type="domain" description="HPt" evidence="15">
    <location>
        <begin position="1"/>
        <end position="103"/>
    </location>
</feature>
<dbReference type="PROSITE" id="PS50851">
    <property type="entry name" value="CHEW"/>
    <property type="match status" value="1"/>
</dbReference>
<dbReference type="GO" id="GO:0006935">
    <property type="term" value="P:chemotaxis"/>
    <property type="evidence" value="ECO:0007669"/>
    <property type="project" value="UniProtKB-KW"/>
</dbReference>
<dbReference type="InterPro" id="IPR036061">
    <property type="entry name" value="CheW-like_dom_sf"/>
</dbReference>
<evidence type="ECO:0000256" key="1">
    <source>
        <dbReference type="ARBA" id="ARBA00000085"/>
    </source>
</evidence>
<dbReference type="CDD" id="cd00088">
    <property type="entry name" value="HPT"/>
    <property type="match status" value="1"/>
</dbReference>
<dbReference type="PRINTS" id="PR00344">
    <property type="entry name" value="BCTRLSENSOR"/>
</dbReference>